<dbReference type="AlphaFoldDB" id="A0A9Q3J514"/>
<dbReference type="EMBL" id="AVOT02063746">
    <property type="protein sequence ID" value="MBW0556350.1"/>
    <property type="molecule type" value="Genomic_DNA"/>
</dbReference>
<evidence type="ECO:0000313" key="4">
    <source>
        <dbReference type="Proteomes" id="UP000765509"/>
    </source>
</evidence>
<feature type="domain" description="Integrase catalytic" evidence="2">
    <location>
        <begin position="1"/>
        <end position="71"/>
    </location>
</feature>
<comment type="caution">
    <text evidence="3">The sequence shown here is derived from an EMBL/GenBank/DDBJ whole genome shotgun (WGS) entry which is preliminary data.</text>
</comment>
<organism evidence="3 4">
    <name type="scientific">Austropuccinia psidii MF-1</name>
    <dbReference type="NCBI Taxonomy" id="1389203"/>
    <lineage>
        <taxon>Eukaryota</taxon>
        <taxon>Fungi</taxon>
        <taxon>Dikarya</taxon>
        <taxon>Basidiomycota</taxon>
        <taxon>Pucciniomycotina</taxon>
        <taxon>Pucciniomycetes</taxon>
        <taxon>Pucciniales</taxon>
        <taxon>Sphaerophragmiaceae</taxon>
        <taxon>Austropuccinia</taxon>
    </lineage>
</organism>
<dbReference type="Gene3D" id="3.30.420.10">
    <property type="entry name" value="Ribonuclease H-like superfamily/Ribonuclease H"/>
    <property type="match status" value="1"/>
</dbReference>
<dbReference type="PROSITE" id="PS50994">
    <property type="entry name" value="INTEGRASE"/>
    <property type="match status" value="1"/>
</dbReference>
<proteinExistence type="predicted"/>
<name>A0A9Q3J514_9BASI</name>
<reference evidence="3" key="1">
    <citation type="submission" date="2021-03" db="EMBL/GenBank/DDBJ databases">
        <title>Draft genome sequence of rust myrtle Austropuccinia psidii MF-1, a brazilian biotype.</title>
        <authorList>
            <person name="Quecine M.C."/>
            <person name="Pachon D.M.R."/>
            <person name="Bonatelli M.L."/>
            <person name="Correr F.H."/>
            <person name="Franceschini L.M."/>
            <person name="Leite T.F."/>
            <person name="Margarido G.R.A."/>
            <person name="Almeida C.A."/>
            <person name="Ferrarezi J.A."/>
            <person name="Labate C.A."/>
        </authorList>
    </citation>
    <scope>NUCLEOTIDE SEQUENCE</scope>
    <source>
        <strain evidence="3">MF-1</strain>
    </source>
</reference>
<dbReference type="GO" id="GO:0015074">
    <property type="term" value="P:DNA integration"/>
    <property type="evidence" value="ECO:0007669"/>
    <property type="project" value="InterPro"/>
</dbReference>
<dbReference type="InterPro" id="IPR001584">
    <property type="entry name" value="Integrase_cat-core"/>
</dbReference>
<dbReference type="GO" id="GO:0003723">
    <property type="term" value="F:RNA binding"/>
    <property type="evidence" value="ECO:0007669"/>
    <property type="project" value="UniProtKB-KW"/>
</dbReference>
<dbReference type="Proteomes" id="UP000765509">
    <property type="component" value="Unassembled WGS sequence"/>
</dbReference>
<evidence type="ECO:0000259" key="2">
    <source>
        <dbReference type="PROSITE" id="PS50994"/>
    </source>
</evidence>
<evidence type="ECO:0000256" key="1">
    <source>
        <dbReference type="ARBA" id="ARBA00022884"/>
    </source>
</evidence>
<protein>
    <recommendedName>
        <fullName evidence="2">Integrase catalytic domain-containing protein</fullName>
    </recommendedName>
</protein>
<dbReference type="InterPro" id="IPR050951">
    <property type="entry name" value="Retrovirus_Pol_polyprotein"/>
</dbReference>
<dbReference type="PANTHER" id="PTHR37984">
    <property type="entry name" value="PROTEIN CBG26694"/>
    <property type="match status" value="1"/>
</dbReference>
<dbReference type="InterPro" id="IPR036397">
    <property type="entry name" value="RNaseH_sf"/>
</dbReference>
<dbReference type="GO" id="GO:0005634">
    <property type="term" value="C:nucleus"/>
    <property type="evidence" value="ECO:0007669"/>
    <property type="project" value="UniProtKB-ARBA"/>
</dbReference>
<dbReference type="OrthoDB" id="2273864at2759"/>
<accession>A0A9Q3J514</accession>
<dbReference type="InterPro" id="IPR012337">
    <property type="entry name" value="RNaseH-like_sf"/>
</dbReference>
<dbReference type="PANTHER" id="PTHR37984:SF15">
    <property type="entry name" value="INTEGRASE CATALYTIC DOMAIN-CONTAINING PROTEIN"/>
    <property type="match status" value="1"/>
</dbReference>
<keyword evidence="4" id="KW-1185">Reference proteome</keyword>
<sequence>MDADLLTWNRVISHTDPFKNIISDRDPKFTSALWANLHKLLGTKLSFSTDYHPQTDGLSERMIQTLEDVIRRFCAYGVKLKDFDGFTHDLCTLIPALELAYKSSIHASTGKLQRCWKKDGTLNFQLIL</sequence>
<gene>
    <name evidence="3" type="ORF">O181_096065</name>
</gene>
<keyword evidence="1" id="KW-0694">RNA-binding</keyword>
<dbReference type="SUPFAM" id="SSF53098">
    <property type="entry name" value="Ribonuclease H-like"/>
    <property type="match status" value="1"/>
</dbReference>
<evidence type="ECO:0000313" key="3">
    <source>
        <dbReference type="EMBL" id="MBW0556350.1"/>
    </source>
</evidence>